<dbReference type="PhylomeDB" id="B4HCM3"/>
<sequence>MSESPSRKIKRLTFTTSENKPNCNCASLVTAAVERMKASVTAAVERMEGTMTAAVERMEGTMTALLTDMRTLRNAITLDTGTGSAEVRLKSDFKMGKHKSSLQDEILVGFMKDNPDLAKGFVKGDRVVVDAKWAELCGALNAVGPPIKDALGWKKDWADWKTNIRKKMAKTKSETRATGGGPFAQQSLGELEEEVAKLCGLYEMVEGVGGLAYGLPPRTTKEADTGVKCVMEDPIEEEPSEKDEPSEKEEPMPKRRRTRPAQTMDLNDLCAAQLDEMSAISKKISEHFKRMESLEKEKLEVQKALVDKFSQILDKFAK</sequence>
<dbReference type="HOGENOM" id="CLU_075914_0_0_1"/>
<reference evidence="10 11" key="1">
    <citation type="journal article" date="2007" name="Nature">
        <title>Evolution of genes and genomes on the Drosophila phylogeny.</title>
        <authorList>
            <consortium name="Drosophila 12 Genomes Consortium"/>
            <person name="Clark A.G."/>
            <person name="Eisen M.B."/>
            <person name="Smith D.R."/>
            <person name="Bergman C.M."/>
            <person name="Oliver B."/>
            <person name="Markow T.A."/>
            <person name="Kaufman T.C."/>
            <person name="Kellis M."/>
            <person name="Gelbart W."/>
            <person name="Iyer V.N."/>
            <person name="Pollard D.A."/>
            <person name="Sackton T.B."/>
            <person name="Larracuente A.M."/>
            <person name="Singh N.D."/>
            <person name="Abad J.P."/>
            <person name="Abt D.N."/>
            <person name="Adryan B."/>
            <person name="Aguade M."/>
            <person name="Akashi H."/>
            <person name="Anderson W.W."/>
            <person name="Aquadro C.F."/>
            <person name="Ardell D.H."/>
            <person name="Arguello R."/>
            <person name="Artieri C.G."/>
            <person name="Barbash D.A."/>
            <person name="Barker D."/>
            <person name="Barsanti P."/>
            <person name="Batterham P."/>
            <person name="Batzoglou S."/>
            <person name="Begun D."/>
            <person name="Bhutkar A."/>
            <person name="Blanco E."/>
            <person name="Bosak S.A."/>
            <person name="Bradley R.K."/>
            <person name="Brand A.D."/>
            <person name="Brent M.R."/>
            <person name="Brooks A.N."/>
            <person name="Brown R.H."/>
            <person name="Butlin R.K."/>
            <person name="Caggese C."/>
            <person name="Calvi B.R."/>
            <person name="Bernardo de Carvalho A."/>
            <person name="Caspi A."/>
            <person name="Castrezana S."/>
            <person name="Celniker S.E."/>
            <person name="Chang J.L."/>
            <person name="Chapple C."/>
            <person name="Chatterji S."/>
            <person name="Chinwalla A."/>
            <person name="Civetta A."/>
            <person name="Clifton S.W."/>
            <person name="Comeron J.M."/>
            <person name="Costello J.C."/>
            <person name="Coyne J.A."/>
            <person name="Daub J."/>
            <person name="David R.G."/>
            <person name="Delcher A.L."/>
            <person name="Delehaunty K."/>
            <person name="Do C.B."/>
            <person name="Ebling H."/>
            <person name="Edwards K."/>
            <person name="Eickbush T."/>
            <person name="Evans J.D."/>
            <person name="Filipski A."/>
            <person name="Findeiss S."/>
            <person name="Freyhult E."/>
            <person name="Fulton L."/>
            <person name="Fulton R."/>
            <person name="Garcia A.C."/>
            <person name="Gardiner A."/>
            <person name="Garfield D.A."/>
            <person name="Garvin B.E."/>
            <person name="Gibson G."/>
            <person name="Gilbert D."/>
            <person name="Gnerre S."/>
            <person name="Godfrey J."/>
            <person name="Good R."/>
            <person name="Gotea V."/>
            <person name="Gravely B."/>
            <person name="Greenberg A.J."/>
            <person name="Griffiths-Jones S."/>
            <person name="Gross S."/>
            <person name="Guigo R."/>
            <person name="Gustafson E.A."/>
            <person name="Haerty W."/>
            <person name="Hahn M.W."/>
            <person name="Halligan D.L."/>
            <person name="Halpern A.L."/>
            <person name="Halter G.M."/>
            <person name="Han M.V."/>
            <person name="Heger A."/>
            <person name="Hillier L."/>
            <person name="Hinrichs A.S."/>
            <person name="Holmes I."/>
            <person name="Hoskins R.A."/>
            <person name="Hubisz M.J."/>
            <person name="Hultmark D."/>
            <person name="Huntley M.A."/>
            <person name="Jaffe D.B."/>
            <person name="Jagadeeshan S."/>
            <person name="Jeck W.R."/>
            <person name="Johnson J."/>
            <person name="Jones C.D."/>
            <person name="Jordan W.C."/>
            <person name="Karpen G.H."/>
            <person name="Kataoka E."/>
            <person name="Keightley P.D."/>
            <person name="Kheradpour P."/>
            <person name="Kirkness E.F."/>
            <person name="Koerich L.B."/>
            <person name="Kristiansen K."/>
            <person name="Kudrna D."/>
            <person name="Kulathinal R.J."/>
            <person name="Kumar S."/>
            <person name="Kwok R."/>
            <person name="Lander E."/>
            <person name="Langley C.H."/>
            <person name="Lapoint R."/>
            <person name="Lazzaro B.P."/>
            <person name="Lee S.J."/>
            <person name="Levesque L."/>
            <person name="Li R."/>
            <person name="Lin C.F."/>
            <person name="Lin M.F."/>
            <person name="Lindblad-Toh K."/>
            <person name="Llopart A."/>
            <person name="Long M."/>
            <person name="Low L."/>
            <person name="Lozovsky E."/>
            <person name="Lu J."/>
            <person name="Luo M."/>
            <person name="Machado C.A."/>
            <person name="Makalowski W."/>
            <person name="Marzo M."/>
            <person name="Matsuda M."/>
            <person name="Matzkin L."/>
            <person name="McAllister B."/>
            <person name="McBride C.S."/>
            <person name="McKernan B."/>
            <person name="McKernan K."/>
            <person name="Mendez-Lago M."/>
            <person name="Minx P."/>
            <person name="Mollenhauer M.U."/>
            <person name="Montooth K."/>
            <person name="Mount S.M."/>
            <person name="Mu X."/>
            <person name="Myers E."/>
            <person name="Negre B."/>
            <person name="Newfeld S."/>
            <person name="Nielsen R."/>
            <person name="Noor M.A."/>
            <person name="O'Grady P."/>
            <person name="Pachter L."/>
            <person name="Papaceit M."/>
            <person name="Parisi M.J."/>
            <person name="Parisi M."/>
            <person name="Parts L."/>
            <person name="Pedersen J.S."/>
            <person name="Pesole G."/>
            <person name="Phillippy A.M."/>
            <person name="Ponting C.P."/>
            <person name="Pop M."/>
            <person name="Porcelli D."/>
            <person name="Powell J.R."/>
            <person name="Prohaska S."/>
            <person name="Pruitt K."/>
            <person name="Puig M."/>
            <person name="Quesneville H."/>
            <person name="Ram K.R."/>
            <person name="Rand D."/>
            <person name="Rasmussen M.D."/>
            <person name="Reed L.K."/>
            <person name="Reenan R."/>
            <person name="Reily A."/>
            <person name="Remington K.A."/>
            <person name="Rieger T.T."/>
            <person name="Ritchie M.G."/>
            <person name="Robin C."/>
            <person name="Rogers Y.H."/>
            <person name="Rohde C."/>
            <person name="Rozas J."/>
            <person name="Rubenfield M.J."/>
            <person name="Ruiz A."/>
            <person name="Russo S."/>
            <person name="Salzberg S.L."/>
            <person name="Sanchez-Gracia A."/>
            <person name="Saranga D.J."/>
            <person name="Sato H."/>
            <person name="Schaeffer S.W."/>
            <person name="Schatz M.C."/>
            <person name="Schlenke T."/>
            <person name="Schwartz R."/>
            <person name="Segarra C."/>
            <person name="Singh R.S."/>
            <person name="Sirot L."/>
            <person name="Sirota M."/>
            <person name="Sisneros N.B."/>
            <person name="Smith C.D."/>
            <person name="Smith T.F."/>
            <person name="Spieth J."/>
            <person name="Stage D.E."/>
            <person name="Stark A."/>
            <person name="Stephan W."/>
            <person name="Strausberg R.L."/>
            <person name="Strempel S."/>
            <person name="Sturgill D."/>
            <person name="Sutton G."/>
            <person name="Sutton G.G."/>
            <person name="Tao W."/>
            <person name="Teichmann S."/>
            <person name="Tobari Y.N."/>
            <person name="Tomimura Y."/>
            <person name="Tsolas J.M."/>
            <person name="Valente V.L."/>
            <person name="Venter E."/>
            <person name="Venter J.C."/>
            <person name="Vicario S."/>
            <person name="Vieira F.G."/>
            <person name="Vilella A.J."/>
            <person name="Villasante A."/>
            <person name="Walenz B."/>
            <person name="Wang J."/>
            <person name="Wasserman M."/>
            <person name="Watts T."/>
            <person name="Wilson D."/>
            <person name="Wilson R.K."/>
            <person name="Wing R.A."/>
            <person name="Wolfner M.F."/>
            <person name="Wong A."/>
            <person name="Wong G.K."/>
            <person name="Wu C.I."/>
            <person name="Wu G."/>
            <person name="Yamamoto D."/>
            <person name="Yang H.P."/>
            <person name="Yang S.P."/>
            <person name="Yorke J.A."/>
            <person name="Yoshida K."/>
            <person name="Zdobnov E."/>
            <person name="Zhang P."/>
            <person name="Zhang Y."/>
            <person name="Zimin A.V."/>
            <person name="Baldwin J."/>
            <person name="Abdouelleil A."/>
            <person name="Abdulkadir J."/>
            <person name="Abebe A."/>
            <person name="Abera B."/>
            <person name="Abreu J."/>
            <person name="Acer S.C."/>
            <person name="Aftuck L."/>
            <person name="Alexander A."/>
            <person name="An P."/>
            <person name="Anderson E."/>
            <person name="Anderson S."/>
            <person name="Arachi H."/>
            <person name="Azer M."/>
            <person name="Bachantsang P."/>
            <person name="Barry A."/>
            <person name="Bayul T."/>
            <person name="Berlin A."/>
            <person name="Bessette D."/>
            <person name="Bloom T."/>
            <person name="Blye J."/>
            <person name="Boguslavskiy L."/>
            <person name="Bonnet C."/>
            <person name="Boukhgalter B."/>
            <person name="Bourzgui I."/>
            <person name="Brown A."/>
            <person name="Cahill P."/>
            <person name="Channer S."/>
            <person name="Cheshatsang Y."/>
            <person name="Chuda L."/>
            <person name="Citroen M."/>
            <person name="Collymore A."/>
            <person name="Cooke P."/>
            <person name="Costello M."/>
            <person name="D'Aco K."/>
            <person name="Daza R."/>
            <person name="De Haan G."/>
            <person name="DeGray S."/>
            <person name="DeMaso C."/>
            <person name="Dhargay N."/>
            <person name="Dooley K."/>
            <person name="Dooley E."/>
            <person name="Doricent M."/>
            <person name="Dorje P."/>
            <person name="Dorjee K."/>
            <person name="Dupes A."/>
            <person name="Elong R."/>
            <person name="Falk J."/>
            <person name="Farina A."/>
            <person name="Faro S."/>
            <person name="Ferguson D."/>
            <person name="Fisher S."/>
            <person name="Foley C.D."/>
            <person name="Franke A."/>
            <person name="Friedrich D."/>
            <person name="Gadbois L."/>
            <person name="Gearin G."/>
            <person name="Gearin C.R."/>
            <person name="Giannoukos G."/>
            <person name="Goode T."/>
            <person name="Graham J."/>
            <person name="Grandbois E."/>
            <person name="Grewal S."/>
            <person name="Gyaltsen K."/>
            <person name="Hafez N."/>
            <person name="Hagos B."/>
            <person name="Hall J."/>
            <person name="Henson C."/>
            <person name="Hollinger A."/>
            <person name="Honan T."/>
            <person name="Huard M.D."/>
            <person name="Hughes L."/>
            <person name="Hurhula B."/>
            <person name="Husby M.E."/>
            <person name="Kamat A."/>
            <person name="Kanga B."/>
            <person name="Kashin S."/>
            <person name="Khazanovich D."/>
            <person name="Kisner P."/>
            <person name="Lance K."/>
            <person name="Lara M."/>
            <person name="Lee W."/>
            <person name="Lennon N."/>
            <person name="Letendre F."/>
            <person name="LeVine R."/>
            <person name="Lipovsky A."/>
            <person name="Liu X."/>
            <person name="Liu J."/>
            <person name="Liu S."/>
            <person name="Lokyitsang T."/>
            <person name="Lokyitsang Y."/>
            <person name="Lubonja R."/>
            <person name="Lui A."/>
            <person name="MacDonald P."/>
            <person name="Magnisalis V."/>
            <person name="Maru K."/>
            <person name="Matthews C."/>
            <person name="McCusker W."/>
            <person name="McDonough S."/>
            <person name="Mehta T."/>
            <person name="Meldrim J."/>
            <person name="Meneus L."/>
            <person name="Mihai O."/>
            <person name="Mihalev A."/>
            <person name="Mihova T."/>
            <person name="Mittelman R."/>
            <person name="Mlenga V."/>
            <person name="Montmayeur A."/>
            <person name="Mulrain L."/>
            <person name="Navidi A."/>
            <person name="Naylor J."/>
            <person name="Negash T."/>
            <person name="Nguyen T."/>
            <person name="Nguyen N."/>
            <person name="Nicol R."/>
            <person name="Norbu C."/>
            <person name="Norbu N."/>
            <person name="Novod N."/>
            <person name="O'Neill B."/>
            <person name="Osman S."/>
            <person name="Markiewicz E."/>
            <person name="Oyono O.L."/>
            <person name="Patti C."/>
            <person name="Phunkhang P."/>
            <person name="Pierre F."/>
            <person name="Priest M."/>
            <person name="Raghuraman S."/>
            <person name="Rege F."/>
            <person name="Reyes R."/>
            <person name="Rise C."/>
            <person name="Rogov P."/>
            <person name="Ross K."/>
            <person name="Ryan E."/>
            <person name="Settipalli S."/>
            <person name="Shea T."/>
            <person name="Sherpa N."/>
            <person name="Shi L."/>
            <person name="Shih D."/>
            <person name="Sparrow T."/>
            <person name="Spaulding J."/>
            <person name="Stalker J."/>
            <person name="Stange-Thomann N."/>
            <person name="Stavropoulos S."/>
            <person name="Stone C."/>
            <person name="Strader C."/>
            <person name="Tesfaye S."/>
            <person name="Thomson T."/>
            <person name="Thoulutsang Y."/>
            <person name="Thoulutsang D."/>
            <person name="Topham K."/>
            <person name="Topping I."/>
            <person name="Tsamla T."/>
            <person name="Vassiliev H."/>
            <person name="Vo A."/>
            <person name="Wangchuk T."/>
            <person name="Wangdi T."/>
            <person name="Weiand M."/>
            <person name="Wilkinson J."/>
            <person name="Wilson A."/>
            <person name="Yadav S."/>
            <person name="Young G."/>
            <person name="Yu Q."/>
            <person name="Zembek L."/>
            <person name="Zhong D."/>
            <person name="Zimmer A."/>
            <person name="Zwirko Z."/>
            <person name="Jaffe D.B."/>
            <person name="Alvarez P."/>
            <person name="Brockman W."/>
            <person name="Butler J."/>
            <person name="Chin C."/>
            <person name="Gnerre S."/>
            <person name="Grabherr M."/>
            <person name="Kleber M."/>
            <person name="Mauceli E."/>
            <person name="MacCallum I."/>
        </authorList>
    </citation>
    <scope>NUCLEOTIDE SEQUENCE [LARGE SCALE GENOMIC DNA]</scope>
    <source>
        <strain evidence="11">MSH-3 / Tucson 14011-0111.49</strain>
    </source>
</reference>
<keyword evidence="7" id="KW-0175">Coiled coil</keyword>
<dbReference type="Pfam" id="PF13873">
    <property type="entry name" value="Myb_DNA-bind_5"/>
    <property type="match status" value="1"/>
</dbReference>
<evidence type="ECO:0000259" key="9">
    <source>
        <dbReference type="Pfam" id="PF13873"/>
    </source>
</evidence>
<evidence type="ECO:0000256" key="6">
    <source>
        <dbReference type="ARBA" id="ARBA00025466"/>
    </source>
</evidence>
<feature type="domain" description="Myb/SANT-like DNA-binding" evidence="9">
    <location>
        <begin position="102"/>
        <end position="170"/>
    </location>
</feature>
<comment type="subunit">
    <text evidence="1">Self-associates forming complexes of several hundred monomers.</text>
</comment>
<gene>
    <name evidence="10" type="primary">Dper\GL22369</name>
    <name evidence="10" type="ORF">Dper_GL22369</name>
</gene>
<dbReference type="eggNOG" id="ENOG502T8IE">
    <property type="taxonomic scope" value="Eukaryota"/>
</dbReference>
<dbReference type="AlphaFoldDB" id="B4HCM3"/>
<evidence type="ECO:0000313" key="10">
    <source>
        <dbReference type="EMBL" id="EDW27709.1"/>
    </source>
</evidence>
<dbReference type="GO" id="GO:0003677">
    <property type="term" value="F:DNA binding"/>
    <property type="evidence" value="ECO:0007669"/>
    <property type="project" value="UniProtKB-KW"/>
</dbReference>
<evidence type="ECO:0000256" key="8">
    <source>
        <dbReference type="SAM" id="MobiDB-lite"/>
    </source>
</evidence>
<keyword evidence="4" id="KW-0238">DNA-binding</keyword>
<dbReference type="OMA" id="AQLCGFY"/>
<evidence type="ECO:0000256" key="1">
    <source>
        <dbReference type="ARBA" id="ARBA00011764"/>
    </source>
</evidence>
<organism evidence="11">
    <name type="scientific">Drosophila persimilis</name>
    <name type="common">Fruit fly</name>
    <dbReference type="NCBI Taxonomy" id="7234"/>
    <lineage>
        <taxon>Eukaryota</taxon>
        <taxon>Metazoa</taxon>
        <taxon>Ecdysozoa</taxon>
        <taxon>Arthropoda</taxon>
        <taxon>Hexapoda</taxon>
        <taxon>Insecta</taxon>
        <taxon>Pterygota</taxon>
        <taxon>Neoptera</taxon>
        <taxon>Endopterygota</taxon>
        <taxon>Diptera</taxon>
        <taxon>Brachycera</taxon>
        <taxon>Muscomorpha</taxon>
        <taxon>Ephydroidea</taxon>
        <taxon>Drosophilidae</taxon>
        <taxon>Drosophila</taxon>
        <taxon>Sophophora</taxon>
    </lineage>
</organism>
<evidence type="ECO:0000313" key="11">
    <source>
        <dbReference type="Proteomes" id="UP000008744"/>
    </source>
</evidence>
<evidence type="ECO:0000256" key="4">
    <source>
        <dbReference type="ARBA" id="ARBA00023125"/>
    </source>
</evidence>
<dbReference type="PANTHER" id="PTHR23098">
    <property type="entry name" value="AGAP001331-PA-RELATED"/>
    <property type="match status" value="1"/>
</dbReference>
<protein>
    <recommendedName>
        <fullName evidence="2">Regulatory protein zeste</fullName>
    </recommendedName>
</protein>
<keyword evidence="11" id="KW-1185">Reference proteome</keyword>
<evidence type="ECO:0000256" key="7">
    <source>
        <dbReference type="SAM" id="Coils"/>
    </source>
</evidence>
<dbReference type="EMBL" id="CH479364">
    <property type="protein sequence ID" value="EDW27709.1"/>
    <property type="molecule type" value="Genomic_DNA"/>
</dbReference>
<dbReference type="STRING" id="7234.B4HCM3"/>
<proteinExistence type="predicted"/>
<dbReference type="Proteomes" id="UP000008744">
    <property type="component" value="Unassembled WGS sequence"/>
</dbReference>
<comment type="function">
    <text evidence="6">Involved in transvection phenomena (= synapsis-dependent gene expression), where the synaptic pairing of chromosomes carrying genes with which zeste interacts influences the expression of these genes. Zeste binds to DNA and stimulates transcription from a nearby promoter.</text>
</comment>
<name>B4HCM3_DROPE</name>
<dbReference type="GO" id="GO:0005634">
    <property type="term" value="C:nucleus"/>
    <property type="evidence" value="ECO:0007669"/>
    <property type="project" value="TreeGrafter"/>
</dbReference>
<evidence type="ECO:0000256" key="2">
    <source>
        <dbReference type="ARBA" id="ARBA00016807"/>
    </source>
</evidence>
<feature type="region of interest" description="Disordered" evidence="8">
    <location>
        <begin position="232"/>
        <end position="265"/>
    </location>
</feature>
<dbReference type="PANTHER" id="PTHR23098:SF16">
    <property type="entry name" value="REGULATORY PROTEIN ZESTE"/>
    <property type="match status" value="1"/>
</dbReference>
<accession>B4HCM3</accession>
<keyword evidence="5" id="KW-0804">Transcription</keyword>
<evidence type="ECO:0000256" key="3">
    <source>
        <dbReference type="ARBA" id="ARBA00023015"/>
    </source>
</evidence>
<dbReference type="InterPro" id="IPR028002">
    <property type="entry name" value="Myb_DNA-bind_5"/>
</dbReference>
<feature type="compositionally biased region" description="Basic and acidic residues" evidence="8">
    <location>
        <begin position="242"/>
        <end position="253"/>
    </location>
</feature>
<evidence type="ECO:0000256" key="5">
    <source>
        <dbReference type="ARBA" id="ARBA00023163"/>
    </source>
</evidence>
<feature type="coiled-coil region" evidence="7">
    <location>
        <begin position="277"/>
        <end position="304"/>
    </location>
</feature>
<dbReference type="OrthoDB" id="8053018at2759"/>
<keyword evidence="3" id="KW-0805">Transcription regulation</keyword>